<gene>
    <name evidence="1" type="ORF">A2754_02630</name>
</gene>
<dbReference type="AlphaFoldDB" id="A0A1F6MGY1"/>
<sequence length="193" mass="22095">MVYRDPTPELLSAISSLPVEQRMVLVNSPDKLQAFAASLTKPARQTKKLWWPWWPFARTITVDYSMSLSAMIEAGCVRDNGDWIKNFPIVGQGTVDSKIYLVRFWREVSDEQVKDYLEARGLEPGKLEHLLAYSAKFGGRRFPIMALGSLVKCSGICSVPYLRRDYISRSEYNLSWPSKWLTHCRFIAVSPVE</sequence>
<evidence type="ECO:0000313" key="2">
    <source>
        <dbReference type="Proteomes" id="UP000177953"/>
    </source>
</evidence>
<organism evidence="1 2">
    <name type="scientific">Candidatus Magasanikbacteria bacterium RIFCSPHIGHO2_01_FULL_47_8</name>
    <dbReference type="NCBI Taxonomy" id="1798673"/>
    <lineage>
        <taxon>Bacteria</taxon>
        <taxon>Candidatus Magasanikiibacteriota</taxon>
    </lineage>
</organism>
<reference evidence="1 2" key="1">
    <citation type="journal article" date="2016" name="Nat. Commun.">
        <title>Thousands of microbial genomes shed light on interconnected biogeochemical processes in an aquifer system.</title>
        <authorList>
            <person name="Anantharaman K."/>
            <person name="Brown C.T."/>
            <person name="Hug L.A."/>
            <person name="Sharon I."/>
            <person name="Castelle C.J."/>
            <person name="Probst A.J."/>
            <person name="Thomas B.C."/>
            <person name="Singh A."/>
            <person name="Wilkins M.J."/>
            <person name="Karaoz U."/>
            <person name="Brodie E.L."/>
            <person name="Williams K.H."/>
            <person name="Hubbard S.S."/>
            <person name="Banfield J.F."/>
        </authorList>
    </citation>
    <scope>NUCLEOTIDE SEQUENCE [LARGE SCALE GENOMIC DNA]</scope>
</reference>
<protein>
    <submittedName>
        <fullName evidence="1">Uncharacterized protein</fullName>
    </submittedName>
</protein>
<dbReference type="Proteomes" id="UP000177953">
    <property type="component" value="Unassembled WGS sequence"/>
</dbReference>
<dbReference type="EMBL" id="MFPU01000002">
    <property type="protein sequence ID" value="OGH70713.1"/>
    <property type="molecule type" value="Genomic_DNA"/>
</dbReference>
<proteinExistence type="predicted"/>
<comment type="caution">
    <text evidence="1">The sequence shown here is derived from an EMBL/GenBank/DDBJ whole genome shotgun (WGS) entry which is preliminary data.</text>
</comment>
<name>A0A1F6MGY1_9BACT</name>
<evidence type="ECO:0000313" key="1">
    <source>
        <dbReference type="EMBL" id="OGH70713.1"/>
    </source>
</evidence>
<accession>A0A1F6MGY1</accession>